<dbReference type="GO" id="GO:0005524">
    <property type="term" value="F:ATP binding"/>
    <property type="evidence" value="ECO:0007669"/>
    <property type="project" value="UniProtKB-KW"/>
</dbReference>
<keyword evidence="1" id="KW-0547">Nucleotide-binding</keyword>
<keyword evidence="4" id="KW-0238">DNA-binding</keyword>
<feature type="region of interest" description="Disordered" evidence="6">
    <location>
        <begin position="704"/>
        <end position="748"/>
    </location>
</feature>
<dbReference type="Gene3D" id="3.40.50.300">
    <property type="entry name" value="P-loop containing nucleotide triphosphate hydrolases"/>
    <property type="match status" value="1"/>
</dbReference>
<evidence type="ECO:0000256" key="1">
    <source>
        <dbReference type="ARBA" id="ARBA00022741"/>
    </source>
</evidence>
<dbReference type="InterPro" id="IPR025662">
    <property type="entry name" value="Sigma_54_int_dom_ATP-bd_1"/>
</dbReference>
<protein>
    <submittedName>
        <fullName evidence="9">Sigma-54-dependent Fis family transcriptional regulator</fullName>
    </submittedName>
</protein>
<dbReference type="InterPro" id="IPR029016">
    <property type="entry name" value="GAF-like_dom_sf"/>
</dbReference>
<keyword evidence="3" id="KW-0805">Transcription regulation</keyword>
<dbReference type="SUPFAM" id="SSF46689">
    <property type="entry name" value="Homeodomain-like"/>
    <property type="match status" value="1"/>
</dbReference>
<dbReference type="FunFam" id="3.40.50.300:FF:000006">
    <property type="entry name" value="DNA-binding transcriptional regulator NtrC"/>
    <property type="match status" value="1"/>
</dbReference>
<feature type="domain" description="Sigma-54 factor interaction" evidence="7">
    <location>
        <begin position="376"/>
        <end position="603"/>
    </location>
</feature>
<dbReference type="Gene3D" id="3.30.450.40">
    <property type="match status" value="1"/>
</dbReference>
<dbReference type="SMART" id="SM00382">
    <property type="entry name" value="AAA"/>
    <property type="match status" value="1"/>
</dbReference>
<feature type="compositionally biased region" description="Low complexity" evidence="6">
    <location>
        <begin position="713"/>
        <end position="748"/>
    </location>
</feature>
<evidence type="ECO:0000313" key="9">
    <source>
        <dbReference type="RefSeq" id="WP_051377857.1"/>
    </source>
</evidence>
<feature type="region of interest" description="Disordered" evidence="6">
    <location>
        <begin position="764"/>
        <end position="784"/>
    </location>
</feature>
<sequence>MPATDAFPQRDPLDASAALATLHPALATESAEETARQVIEAAHQRSQRFGLESSRTPDASPLARAEMDQTLEKSRVLRVHAAPVMESLYENIINTHSMVVLTDAMGTILHTLGDGDFVERAQRVALQPGVSWAEQNRGTNAIGTAIAEAAPTTVHADQHFLRANHFLTCSATPIFDPRGEVAGILDVTGDFRNFHKHTMALVRMSARIIENQLFDNAFQKAICIHFHSRPEFIGTLMEGIIACDQEGRVLAANRGALFLTGLGKGALETHTFSSLFGMPLNDLREHYRTVNPTPLTARLLNGMIVGLRADLRTNQRWITPGFAASQAPVTPAATDHAGPPPINDGGAAASLFNPPGGHQDERHAGRSNRLSSLRYLNTGDPQMQAVIAKAQKVIGRDIPIMVIGETGTGKELLAQAIHNDSPRARMPFIAVNCASLPDTLIESELFGYEDGAFTGARKRGSHGKIVAANGGTLFLDEIGDMPLQLQARLLRVLQERVVTPLGSNKSIPVNVMIICATNRNLRDMIARAEFREDLYYRLNGLVVKLPPLRDRTDLGAIVSKILLNEAAHGARYTVAPEVLDAFHRSRWPGNFRQLTNVIRTAIVMADGDQVIRMDHMPDDFIEELEQPMPEGMTPRAAPPSATPAHGLAPGLTDFAAFVPPNAPGMVGPTSDLGGGRFAPGAGLPPQPAAMPAGLADVMPRGDNGFAPPRPDHGAAPYAGNGAHPGGAPFPGAGSFPGERAQPGGWPAQPGWPAAGADMAAAGNAAAATPGNPTAGAQPRPGEPGWPVGRSLDQIELELIRRALETHRGNVSAAARALGISRNTIYRKFPELGQRTTDAG</sequence>
<dbReference type="AlphaFoldDB" id="A0A9U5C5D7"/>
<dbReference type="InterPro" id="IPR058031">
    <property type="entry name" value="AAA_lid_NorR"/>
</dbReference>
<dbReference type="PRINTS" id="PR01590">
    <property type="entry name" value="HTHFIS"/>
</dbReference>
<dbReference type="Proteomes" id="UP000675920">
    <property type="component" value="Unplaced"/>
</dbReference>
<keyword evidence="5" id="KW-0804">Transcription</keyword>
<dbReference type="PROSITE" id="PS00675">
    <property type="entry name" value="SIGMA54_INTERACT_1"/>
    <property type="match status" value="1"/>
</dbReference>
<dbReference type="PANTHER" id="PTHR32071:SF77">
    <property type="entry name" value="TRANSCRIPTIONAL REGULATORY PROTEIN"/>
    <property type="match status" value="1"/>
</dbReference>
<evidence type="ECO:0000256" key="5">
    <source>
        <dbReference type="ARBA" id="ARBA00023163"/>
    </source>
</evidence>
<dbReference type="SUPFAM" id="SSF52540">
    <property type="entry name" value="P-loop containing nucleoside triphosphate hydrolases"/>
    <property type="match status" value="1"/>
</dbReference>
<dbReference type="Pfam" id="PF25601">
    <property type="entry name" value="AAA_lid_14"/>
    <property type="match status" value="1"/>
</dbReference>
<reference evidence="9" key="1">
    <citation type="submission" date="2025-08" db="UniProtKB">
        <authorList>
            <consortium name="RefSeq"/>
        </authorList>
    </citation>
    <scope>IDENTIFICATION</scope>
</reference>
<evidence type="ECO:0000256" key="6">
    <source>
        <dbReference type="SAM" id="MobiDB-lite"/>
    </source>
</evidence>
<organism evidence="8 9">
    <name type="scientific">Derxia gummosa DSM 723</name>
    <dbReference type="NCBI Taxonomy" id="1121388"/>
    <lineage>
        <taxon>Bacteria</taxon>
        <taxon>Pseudomonadati</taxon>
        <taxon>Pseudomonadota</taxon>
        <taxon>Betaproteobacteria</taxon>
        <taxon>Burkholderiales</taxon>
        <taxon>Alcaligenaceae</taxon>
        <taxon>Derxia</taxon>
    </lineage>
</organism>
<accession>A0A9U5C5D7</accession>
<feature type="compositionally biased region" description="Low complexity" evidence="6">
    <location>
        <begin position="764"/>
        <end position="778"/>
    </location>
</feature>
<dbReference type="Gene3D" id="1.10.8.60">
    <property type="match status" value="1"/>
</dbReference>
<keyword evidence="8" id="KW-1185">Reference proteome</keyword>
<dbReference type="InterPro" id="IPR002078">
    <property type="entry name" value="Sigma_54_int"/>
</dbReference>
<dbReference type="CDD" id="cd00009">
    <property type="entry name" value="AAA"/>
    <property type="match status" value="1"/>
</dbReference>
<evidence type="ECO:0000313" key="8">
    <source>
        <dbReference type="Proteomes" id="UP000675920"/>
    </source>
</evidence>
<dbReference type="GO" id="GO:0006355">
    <property type="term" value="P:regulation of DNA-templated transcription"/>
    <property type="evidence" value="ECO:0007669"/>
    <property type="project" value="InterPro"/>
</dbReference>
<dbReference type="InterPro" id="IPR027417">
    <property type="entry name" value="P-loop_NTPase"/>
</dbReference>
<dbReference type="InterPro" id="IPR003018">
    <property type="entry name" value="GAF"/>
</dbReference>
<dbReference type="Pfam" id="PF00158">
    <property type="entry name" value="Sigma54_activat"/>
    <property type="match status" value="1"/>
</dbReference>
<dbReference type="InterPro" id="IPR025943">
    <property type="entry name" value="Sigma_54_int_dom_ATP-bd_2"/>
</dbReference>
<dbReference type="GO" id="GO:0043565">
    <property type="term" value="F:sequence-specific DNA binding"/>
    <property type="evidence" value="ECO:0007669"/>
    <property type="project" value="InterPro"/>
</dbReference>
<dbReference type="RefSeq" id="WP_051377857.1">
    <property type="nucleotide sequence ID" value="NZ_AXWS01000007.1"/>
</dbReference>
<keyword evidence="2" id="KW-0067">ATP-binding</keyword>
<dbReference type="PROSITE" id="PS00676">
    <property type="entry name" value="SIGMA54_INTERACT_2"/>
    <property type="match status" value="1"/>
</dbReference>
<evidence type="ECO:0000256" key="4">
    <source>
        <dbReference type="ARBA" id="ARBA00023125"/>
    </source>
</evidence>
<dbReference type="InterPro" id="IPR009057">
    <property type="entry name" value="Homeodomain-like_sf"/>
</dbReference>
<dbReference type="Pfam" id="PF02954">
    <property type="entry name" value="HTH_8"/>
    <property type="match status" value="1"/>
</dbReference>
<evidence type="ECO:0000256" key="2">
    <source>
        <dbReference type="ARBA" id="ARBA00022840"/>
    </source>
</evidence>
<dbReference type="InterPro" id="IPR002197">
    <property type="entry name" value="HTH_Fis"/>
</dbReference>
<dbReference type="Gene3D" id="1.10.10.60">
    <property type="entry name" value="Homeodomain-like"/>
    <property type="match status" value="1"/>
</dbReference>
<proteinExistence type="predicted"/>
<dbReference type="PANTHER" id="PTHR32071">
    <property type="entry name" value="TRANSCRIPTIONAL REGULATORY PROTEIN"/>
    <property type="match status" value="1"/>
</dbReference>
<dbReference type="InterPro" id="IPR003593">
    <property type="entry name" value="AAA+_ATPase"/>
</dbReference>
<evidence type="ECO:0000256" key="3">
    <source>
        <dbReference type="ARBA" id="ARBA00023015"/>
    </source>
</evidence>
<name>A0A9U5C5D7_9BURK</name>
<feature type="region of interest" description="Disordered" evidence="6">
    <location>
        <begin position="344"/>
        <end position="364"/>
    </location>
</feature>
<dbReference type="Pfam" id="PF01590">
    <property type="entry name" value="GAF"/>
    <property type="match status" value="1"/>
</dbReference>
<dbReference type="PROSITE" id="PS50045">
    <property type="entry name" value="SIGMA54_INTERACT_4"/>
    <property type="match status" value="1"/>
</dbReference>
<evidence type="ECO:0000259" key="7">
    <source>
        <dbReference type="PROSITE" id="PS50045"/>
    </source>
</evidence>